<dbReference type="Proteomes" id="UP000284706">
    <property type="component" value="Unassembled WGS sequence"/>
</dbReference>
<reference evidence="1 2" key="1">
    <citation type="journal article" date="2018" name="Evol. Lett.">
        <title>Horizontal gene cluster transfer increased hallucinogenic mushroom diversity.</title>
        <authorList>
            <person name="Reynolds H.T."/>
            <person name="Vijayakumar V."/>
            <person name="Gluck-Thaler E."/>
            <person name="Korotkin H.B."/>
            <person name="Matheny P.B."/>
            <person name="Slot J.C."/>
        </authorList>
    </citation>
    <scope>NUCLEOTIDE SEQUENCE [LARGE SCALE GENOMIC DNA]</scope>
    <source>
        <strain evidence="1 2">SRW20</strain>
    </source>
</reference>
<name>A0A409YDH1_9AGAR</name>
<dbReference type="InParanoid" id="A0A409YDH1"/>
<proteinExistence type="predicted"/>
<evidence type="ECO:0000313" key="2">
    <source>
        <dbReference type="Proteomes" id="UP000284706"/>
    </source>
</evidence>
<protein>
    <recommendedName>
        <fullName evidence="3">F-box domain-containing protein</fullName>
    </recommendedName>
</protein>
<keyword evidence="2" id="KW-1185">Reference proteome</keyword>
<accession>A0A409YDH1</accession>
<comment type="caution">
    <text evidence="1">The sequence shown here is derived from an EMBL/GenBank/DDBJ whole genome shotgun (WGS) entry which is preliminary data.</text>
</comment>
<evidence type="ECO:0000313" key="1">
    <source>
        <dbReference type="EMBL" id="PPR01038.1"/>
    </source>
</evidence>
<dbReference type="AlphaFoldDB" id="A0A409YDH1"/>
<dbReference type="EMBL" id="NHYE01000971">
    <property type="protein sequence ID" value="PPR01038.1"/>
    <property type="molecule type" value="Genomic_DNA"/>
</dbReference>
<evidence type="ECO:0008006" key="3">
    <source>
        <dbReference type="Google" id="ProtNLM"/>
    </source>
</evidence>
<organism evidence="1 2">
    <name type="scientific">Gymnopilus dilepis</name>
    <dbReference type="NCBI Taxonomy" id="231916"/>
    <lineage>
        <taxon>Eukaryota</taxon>
        <taxon>Fungi</taxon>
        <taxon>Dikarya</taxon>
        <taxon>Basidiomycota</taxon>
        <taxon>Agaricomycotina</taxon>
        <taxon>Agaricomycetes</taxon>
        <taxon>Agaricomycetidae</taxon>
        <taxon>Agaricales</taxon>
        <taxon>Agaricineae</taxon>
        <taxon>Hymenogastraceae</taxon>
        <taxon>Gymnopilus</taxon>
    </lineage>
</organism>
<dbReference type="SUPFAM" id="SSF52047">
    <property type="entry name" value="RNI-like"/>
    <property type="match status" value="1"/>
</dbReference>
<dbReference type="OrthoDB" id="3060810at2759"/>
<gene>
    <name evidence="1" type="ORF">CVT26_015640</name>
</gene>
<sequence length="522" mass="59531">MAFVPNYDSPILHLNKDVLTTIFSSNADMFTDRAALTITRQTSQVCKEWRSMLLDSPTIWAKLIDFDELQRGSEEWRREILRRSGTSSNLWIRANNLVEDNVDTRPIKTFLFSILNIHWERVERLVLNLNVAKLHPSQWTVLYQPAPHLQVFEVRMHGIDRNASPAPRPFFNNSAPLLHTLEALDLKLVTTAPWLCGLRSLNLRNDAMQISDLLKALALMPLLTTLQFEKFGRPGPAVDLNLPSAILPELKEINLWVNIVEWGTILEHITPVKGCSLSLHHSIGEITDDASLQSLPRFVDEYCKTHRPSYAFLDIESKCFCFELKPHGEAKPGFSVSVKLPVRSEGISPSSFSRFLVMFSPSSLTYLSEMELHLSQNHLTGRSFKAILAFSGLKVLHCDERVLGYFIDIQQTSNVILFPNLTQLNLFTLDSSYFRGLDGDLFPFLCHRRDAGYSIQILDLTMCNPDVSPRLTFLEEMKALKLFWQMWSSDEIFSYECGSGQPEKIPFPYGAIFQDDFVVAED</sequence>